<name>A0A0J7BHN1_COCIT</name>
<gene>
    <name evidence="3" type="ORF">CIRG_09065</name>
</gene>
<evidence type="ECO:0000256" key="1">
    <source>
        <dbReference type="SAM" id="MobiDB-lite"/>
    </source>
</evidence>
<protein>
    <recommendedName>
        <fullName evidence="5">Secreted protein</fullName>
    </recommendedName>
</protein>
<proteinExistence type="predicted"/>
<dbReference type="EMBL" id="DS028100">
    <property type="protein sequence ID" value="KMP09832.1"/>
    <property type="molecule type" value="Genomic_DNA"/>
</dbReference>
<feature type="signal peptide" evidence="2">
    <location>
        <begin position="1"/>
        <end position="24"/>
    </location>
</feature>
<feature type="region of interest" description="Disordered" evidence="1">
    <location>
        <begin position="88"/>
        <end position="107"/>
    </location>
</feature>
<evidence type="ECO:0000256" key="2">
    <source>
        <dbReference type="SAM" id="SignalP"/>
    </source>
</evidence>
<reference evidence="4" key="1">
    <citation type="journal article" date="2010" name="Genome Res.">
        <title>Population genomic sequencing of Coccidioides fungi reveals recent hybridization and transposon control.</title>
        <authorList>
            <person name="Neafsey D.E."/>
            <person name="Barker B.M."/>
            <person name="Sharpton T.J."/>
            <person name="Stajich J.E."/>
            <person name="Park D.J."/>
            <person name="Whiston E."/>
            <person name="Hung C.-Y."/>
            <person name="McMahan C."/>
            <person name="White J."/>
            <person name="Sykes S."/>
            <person name="Heiman D."/>
            <person name="Young S."/>
            <person name="Zeng Q."/>
            <person name="Abouelleil A."/>
            <person name="Aftuck L."/>
            <person name="Bessette D."/>
            <person name="Brown A."/>
            <person name="FitzGerald M."/>
            <person name="Lui A."/>
            <person name="Macdonald J.P."/>
            <person name="Priest M."/>
            <person name="Orbach M.J."/>
            <person name="Galgiani J.N."/>
            <person name="Kirkland T.N."/>
            <person name="Cole G.T."/>
            <person name="Birren B.W."/>
            <person name="Henn M.R."/>
            <person name="Taylor J.W."/>
            <person name="Rounsley S.D."/>
        </authorList>
    </citation>
    <scope>NUCLEOTIDE SEQUENCE [LARGE SCALE GENOMIC DNA]</scope>
    <source>
        <strain evidence="4">RMSCC 2394</strain>
    </source>
</reference>
<sequence length="107" mass="11976">MLFVLCPLLCFFFSPSFFLLPCNSWSMCLRNTDTAGQGDLQVAEIVSFWVSIGLLRINQRPTSVFAKGRLETNHYNNVQVITPEEHLESPATPVLSPGQSALLRPSY</sequence>
<evidence type="ECO:0000313" key="3">
    <source>
        <dbReference type="EMBL" id="KMP09832.1"/>
    </source>
</evidence>
<dbReference type="AlphaFoldDB" id="A0A0J7BHN1"/>
<feature type="chain" id="PRO_5005286084" description="Secreted protein" evidence="2">
    <location>
        <begin position="25"/>
        <end position="107"/>
    </location>
</feature>
<evidence type="ECO:0000313" key="4">
    <source>
        <dbReference type="Proteomes" id="UP000054565"/>
    </source>
</evidence>
<keyword evidence="2" id="KW-0732">Signal</keyword>
<accession>A0A0J7BHN1</accession>
<organism evidence="3 4">
    <name type="scientific">Coccidioides immitis RMSCC 2394</name>
    <dbReference type="NCBI Taxonomy" id="404692"/>
    <lineage>
        <taxon>Eukaryota</taxon>
        <taxon>Fungi</taxon>
        <taxon>Dikarya</taxon>
        <taxon>Ascomycota</taxon>
        <taxon>Pezizomycotina</taxon>
        <taxon>Eurotiomycetes</taxon>
        <taxon>Eurotiomycetidae</taxon>
        <taxon>Onygenales</taxon>
        <taxon>Onygenaceae</taxon>
        <taxon>Coccidioides</taxon>
    </lineage>
</organism>
<evidence type="ECO:0008006" key="5">
    <source>
        <dbReference type="Google" id="ProtNLM"/>
    </source>
</evidence>
<dbReference type="Proteomes" id="UP000054565">
    <property type="component" value="Unassembled WGS sequence"/>
</dbReference>